<feature type="domain" description="MIOS-like alpha-solenoid" evidence="6">
    <location>
        <begin position="498"/>
        <end position="734"/>
    </location>
</feature>
<dbReference type="SUPFAM" id="SSF50978">
    <property type="entry name" value="WD40 repeat-like"/>
    <property type="match status" value="1"/>
</dbReference>
<evidence type="ECO:0000256" key="2">
    <source>
        <dbReference type="ARBA" id="ARBA00022574"/>
    </source>
</evidence>
<dbReference type="InterPro" id="IPR015943">
    <property type="entry name" value="WD40/YVTN_repeat-like_dom_sf"/>
</dbReference>
<comment type="similarity">
    <text evidence="1">Belongs to the WD repeat mio family.</text>
</comment>
<feature type="region of interest" description="Disordered" evidence="4">
    <location>
        <begin position="889"/>
        <end position="917"/>
    </location>
</feature>
<dbReference type="Pfam" id="PF17034">
    <property type="entry name" value="zinc_ribbon_16"/>
    <property type="match status" value="1"/>
</dbReference>
<dbReference type="CDD" id="cd16691">
    <property type="entry name" value="mRING-H2-C3H3C2_Mio"/>
    <property type="match status" value="1"/>
</dbReference>
<dbReference type="InterPro" id="IPR037593">
    <property type="entry name" value="MIOS/Sea4"/>
</dbReference>
<evidence type="ECO:0000313" key="7">
    <source>
        <dbReference type="EMBL" id="KAF2455962.1"/>
    </source>
</evidence>
<evidence type="ECO:0000313" key="8">
    <source>
        <dbReference type="Proteomes" id="UP000799766"/>
    </source>
</evidence>
<sequence>MEAAVRWSPHSTNAAQRFLVVDVAGNRLRLGEIERFDGSRVKYKQLAQRSDLPNFTAFDWSKTQESFVGIGSASGEAILLEIDGDKPQADRTQSFPIKHQRKCNSIAFSSRNWLATGLDRVRNDFCMNIYDLGQGISSAPQEPFRKLATSEAITSIKFLSREPETLITGVSRQCVRIYDLRDSSGAAVSQFPTRQVHNVAIDPLDEDIFLTAGSVGEPIVSAWDRRFLPCGGRGGLMAAVSADSAPMGPVLELRRAIDNSVSSAIWSLRFAGTKRGCFGVLSSTGEIKIIELALPRVADSAMAQEQRPWNHHVRMTHNLHFPYYDKYHGREETSRIIGYDFMVPGCTLKGTHALGIRPNREIELLRIPDAPPSISMTALDELIIGTGDGFRTIGPSNAYNPIAEELSDLQKLALEKKHRNSVSSGKDGSDHNVTVLANRFHRLSIESSSHRTVSIKESQHQHRNSQTSREAHEELLSMGYPDVKLDIGDYLKVLSVQRRRCHEGYALDPHGNKDVVKNDPWLVEMWDLVQRLEDIAKDDGMISEDLDLSYLGVSSIWANSFGTKLVTPARLMSMEPFSETRFVNAVKGICLNKGYPAFQGISTKFPEHRQLCLAICGWASKPHKLRDQSERLMESGQYYKAIVLAVFKGHREVALDLLKFAIQRKLIENVGLGAVIACESVNEEQRNMCAWMAEESSDPYLKALLAYFVSGNWKVVTDMDQLSLHDRVGVALKYLDDESLGPFLSLAMSEAVVFGNIEGVVLTGLAEPAAMTLFEKYIAKFNDLQTAVLAMGVTVPRYIDEPRWEAWRDTYFHQMQAWQAFVERTRLVCQHNQRAASRDGVPLVRPYPRQVALRCAHCQLSLALRDDGSYGALPLGKLGGIGADDDGSGSVGNIATNGGQQPAQQTSGRRPRGSGPAAAAGVVCPRCGRPLPRCGICMLWLGSPDPARPGGAAALQRAQEDPMARFITFCMSCRHGFHAHHAREWFARHAMCAVPDCQCMCGVRT</sequence>
<feature type="region of interest" description="Disordered" evidence="4">
    <location>
        <begin position="451"/>
        <end position="471"/>
    </location>
</feature>
<keyword evidence="2" id="KW-0853">WD repeat</keyword>
<proteinExistence type="inferred from homology"/>
<dbReference type="OrthoDB" id="341486at2759"/>
<dbReference type="Proteomes" id="UP000799766">
    <property type="component" value="Unassembled WGS sequence"/>
</dbReference>
<evidence type="ECO:0000256" key="4">
    <source>
        <dbReference type="SAM" id="MobiDB-lite"/>
    </source>
</evidence>
<organism evidence="7 8">
    <name type="scientific">Lineolata rhizophorae</name>
    <dbReference type="NCBI Taxonomy" id="578093"/>
    <lineage>
        <taxon>Eukaryota</taxon>
        <taxon>Fungi</taxon>
        <taxon>Dikarya</taxon>
        <taxon>Ascomycota</taxon>
        <taxon>Pezizomycotina</taxon>
        <taxon>Dothideomycetes</taxon>
        <taxon>Dothideomycetes incertae sedis</taxon>
        <taxon>Lineolatales</taxon>
        <taxon>Lineolataceae</taxon>
        <taxon>Lineolata</taxon>
    </lineage>
</organism>
<dbReference type="AlphaFoldDB" id="A0A6A6NWW3"/>
<dbReference type="PANTHER" id="PTHR16453:SF9">
    <property type="entry name" value="GATOR COMPLEX PROTEIN MIOS"/>
    <property type="match status" value="1"/>
</dbReference>
<protein>
    <submittedName>
        <fullName evidence="7">Uncharacterized protein</fullName>
    </submittedName>
</protein>
<dbReference type="Pfam" id="PF21719">
    <property type="entry name" value="MIOS_a-sol"/>
    <property type="match status" value="1"/>
</dbReference>
<evidence type="ECO:0000256" key="1">
    <source>
        <dbReference type="ARBA" id="ARBA00009713"/>
    </source>
</evidence>
<accession>A0A6A6NWW3</accession>
<dbReference type="PANTHER" id="PTHR16453">
    <property type="entry name" value="WD40 DOMAIN-CONTAINING PROTEIN MIO FAMILY MEMBER"/>
    <property type="match status" value="1"/>
</dbReference>
<feature type="compositionally biased region" description="Polar residues" evidence="4">
    <location>
        <begin position="893"/>
        <end position="906"/>
    </location>
</feature>
<keyword evidence="3" id="KW-0677">Repeat</keyword>
<evidence type="ECO:0000259" key="5">
    <source>
        <dbReference type="Pfam" id="PF17034"/>
    </source>
</evidence>
<evidence type="ECO:0000259" key="6">
    <source>
        <dbReference type="Pfam" id="PF21719"/>
    </source>
</evidence>
<dbReference type="InterPro" id="IPR031488">
    <property type="entry name" value="Zn_ribbon_mio"/>
</dbReference>
<dbReference type="GO" id="GO:0005737">
    <property type="term" value="C:cytoplasm"/>
    <property type="evidence" value="ECO:0007669"/>
    <property type="project" value="TreeGrafter"/>
</dbReference>
<feature type="domain" description="GATOR2 complex protein MIO zinc-ribbon like" evidence="5">
    <location>
        <begin position="922"/>
        <end position="1002"/>
    </location>
</feature>
<gene>
    <name evidence="7" type="ORF">BDY21DRAFT_380496</name>
</gene>
<name>A0A6A6NWW3_9PEZI</name>
<dbReference type="InterPro" id="IPR036322">
    <property type="entry name" value="WD40_repeat_dom_sf"/>
</dbReference>
<evidence type="ECO:0000256" key="3">
    <source>
        <dbReference type="ARBA" id="ARBA00022737"/>
    </source>
</evidence>
<reference evidence="7" key="1">
    <citation type="journal article" date="2020" name="Stud. Mycol.">
        <title>101 Dothideomycetes genomes: a test case for predicting lifestyles and emergence of pathogens.</title>
        <authorList>
            <person name="Haridas S."/>
            <person name="Albert R."/>
            <person name="Binder M."/>
            <person name="Bloem J."/>
            <person name="Labutti K."/>
            <person name="Salamov A."/>
            <person name="Andreopoulos B."/>
            <person name="Baker S."/>
            <person name="Barry K."/>
            <person name="Bills G."/>
            <person name="Bluhm B."/>
            <person name="Cannon C."/>
            <person name="Castanera R."/>
            <person name="Culley D."/>
            <person name="Daum C."/>
            <person name="Ezra D."/>
            <person name="Gonzalez J."/>
            <person name="Henrissat B."/>
            <person name="Kuo A."/>
            <person name="Liang C."/>
            <person name="Lipzen A."/>
            <person name="Lutzoni F."/>
            <person name="Magnuson J."/>
            <person name="Mondo S."/>
            <person name="Nolan M."/>
            <person name="Ohm R."/>
            <person name="Pangilinan J."/>
            <person name="Park H.-J."/>
            <person name="Ramirez L."/>
            <person name="Alfaro M."/>
            <person name="Sun H."/>
            <person name="Tritt A."/>
            <person name="Yoshinaga Y."/>
            <person name="Zwiers L.-H."/>
            <person name="Turgeon B."/>
            <person name="Goodwin S."/>
            <person name="Spatafora J."/>
            <person name="Crous P."/>
            <person name="Grigoriev I."/>
        </authorList>
    </citation>
    <scope>NUCLEOTIDE SEQUENCE</scope>
    <source>
        <strain evidence="7">ATCC 16933</strain>
    </source>
</reference>
<dbReference type="GO" id="GO:1904263">
    <property type="term" value="P:positive regulation of TORC1 signaling"/>
    <property type="evidence" value="ECO:0007669"/>
    <property type="project" value="TreeGrafter"/>
</dbReference>
<dbReference type="EMBL" id="MU001685">
    <property type="protein sequence ID" value="KAF2455962.1"/>
    <property type="molecule type" value="Genomic_DNA"/>
</dbReference>
<keyword evidence="8" id="KW-1185">Reference proteome</keyword>
<dbReference type="Gene3D" id="2.130.10.10">
    <property type="entry name" value="YVTN repeat-like/Quinoprotein amine dehydrogenase"/>
    <property type="match status" value="1"/>
</dbReference>
<dbReference type="InterPro" id="IPR049092">
    <property type="entry name" value="MIOS_a-sol"/>
</dbReference>